<dbReference type="GeneID" id="66052656"/>
<dbReference type="EMBL" id="CM008964">
    <property type="protein sequence ID" value="PNW84372.1"/>
    <property type="molecule type" value="Genomic_DNA"/>
</dbReference>
<name>A0A2K3DV35_CHLRE</name>
<sequence length="109" mass="10895">MCLFDFSPRSPAPPQRCLVFAIVVGILRFCRRGGGGGGGSGGGGRSSFSGIGGRFGGGGALAEEAVECAPVDGGRCGVGRVETGEGAVRDEELTEVAGEFKEGLNQSEG</sequence>
<gene>
    <name evidence="2" type="ORF">CHLRE_03g143707v5</name>
</gene>
<evidence type="ECO:0000313" key="3">
    <source>
        <dbReference type="Proteomes" id="UP000006906"/>
    </source>
</evidence>
<dbReference type="AlphaFoldDB" id="A0A2K3DV35"/>
<evidence type="ECO:0000256" key="1">
    <source>
        <dbReference type="SAM" id="MobiDB-lite"/>
    </source>
</evidence>
<reference evidence="2 3" key="1">
    <citation type="journal article" date="2007" name="Science">
        <title>The Chlamydomonas genome reveals the evolution of key animal and plant functions.</title>
        <authorList>
            <person name="Merchant S.S."/>
            <person name="Prochnik S.E."/>
            <person name="Vallon O."/>
            <person name="Harris E.H."/>
            <person name="Karpowicz S.J."/>
            <person name="Witman G.B."/>
            <person name="Terry A."/>
            <person name="Salamov A."/>
            <person name="Fritz-Laylin L.K."/>
            <person name="Marechal-Drouard L."/>
            <person name="Marshall W.F."/>
            <person name="Qu L.H."/>
            <person name="Nelson D.R."/>
            <person name="Sanderfoot A.A."/>
            <person name="Spalding M.H."/>
            <person name="Kapitonov V.V."/>
            <person name="Ren Q."/>
            <person name="Ferris P."/>
            <person name="Lindquist E."/>
            <person name="Shapiro H."/>
            <person name="Lucas S.M."/>
            <person name="Grimwood J."/>
            <person name="Schmutz J."/>
            <person name="Cardol P."/>
            <person name="Cerutti H."/>
            <person name="Chanfreau G."/>
            <person name="Chen C.L."/>
            <person name="Cognat V."/>
            <person name="Croft M.T."/>
            <person name="Dent R."/>
            <person name="Dutcher S."/>
            <person name="Fernandez E."/>
            <person name="Fukuzawa H."/>
            <person name="Gonzalez-Ballester D."/>
            <person name="Gonzalez-Halphen D."/>
            <person name="Hallmann A."/>
            <person name="Hanikenne M."/>
            <person name="Hippler M."/>
            <person name="Inwood W."/>
            <person name="Jabbari K."/>
            <person name="Kalanon M."/>
            <person name="Kuras R."/>
            <person name="Lefebvre P.A."/>
            <person name="Lemaire S.D."/>
            <person name="Lobanov A.V."/>
            <person name="Lohr M."/>
            <person name="Manuell A."/>
            <person name="Meier I."/>
            <person name="Mets L."/>
            <person name="Mittag M."/>
            <person name="Mittelmeier T."/>
            <person name="Moroney J.V."/>
            <person name="Moseley J."/>
            <person name="Napoli C."/>
            <person name="Nedelcu A.M."/>
            <person name="Niyogi K."/>
            <person name="Novoselov S.V."/>
            <person name="Paulsen I.T."/>
            <person name="Pazour G."/>
            <person name="Purton S."/>
            <person name="Ral J.P."/>
            <person name="Riano-Pachon D.M."/>
            <person name="Riekhof W."/>
            <person name="Rymarquis L."/>
            <person name="Schroda M."/>
            <person name="Stern D."/>
            <person name="Umen J."/>
            <person name="Willows R."/>
            <person name="Wilson N."/>
            <person name="Zimmer S.L."/>
            <person name="Allmer J."/>
            <person name="Balk J."/>
            <person name="Bisova K."/>
            <person name="Chen C.J."/>
            <person name="Elias M."/>
            <person name="Gendler K."/>
            <person name="Hauser C."/>
            <person name="Lamb M.R."/>
            <person name="Ledford H."/>
            <person name="Long J.C."/>
            <person name="Minagawa J."/>
            <person name="Page M.D."/>
            <person name="Pan J."/>
            <person name="Pootakham W."/>
            <person name="Roje S."/>
            <person name="Rose A."/>
            <person name="Stahlberg E."/>
            <person name="Terauchi A.M."/>
            <person name="Yang P."/>
            <person name="Ball S."/>
            <person name="Bowler C."/>
            <person name="Dieckmann C.L."/>
            <person name="Gladyshev V.N."/>
            <person name="Green P."/>
            <person name="Jorgensen R."/>
            <person name="Mayfield S."/>
            <person name="Mueller-Roeber B."/>
            <person name="Rajamani S."/>
            <person name="Sayre R.T."/>
            <person name="Brokstein P."/>
            <person name="Dubchak I."/>
            <person name="Goodstein D."/>
            <person name="Hornick L."/>
            <person name="Huang Y.W."/>
            <person name="Jhaveri J."/>
            <person name="Luo Y."/>
            <person name="Martinez D."/>
            <person name="Ngau W.C."/>
            <person name="Otillar B."/>
            <person name="Poliakov A."/>
            <person name="Porter A."/>
            <person name="Szajkowski L."/>
            <person name="Werner G."/>
            <person name="Zhou K."/>
            <person name="Grigoriev I.V."/>
            <person name="Rokhsar D.S."/>
            <person name="Grossman A.R."/>
        </authorList>
    </citation>
    <scope>NUCLEOTIDE SEQUENCE [LARGE SCALE GENOMIC DNA]</scope>
    <source>
        <strain evidence="3">CC-503</strain>
    </source>
</reference>
<proteinExistence type="predicted"/>
<dbReference type="Proteomes" id="UP000006906">
    <property type="component" value="Chromosome 3"/>
</dbReference>
<keyword evidence="3" id="KW-1185">Reference proteome</keyword>
<accession>A0A2K3DV35</accession>
<organism evidence="2 3">
    <name type="scientific">Chlamydomonas reinhardtii</name>
    <name type="common">Chlamydomonas smithii</name>
    <dbReference type="NCBI Taxonomy" id="3055"/>
    <lineage>
        <taxon>Eukaryota</taxon>
        <taxon>Viridiplantae</taxon>
        <taxon>Chlorophyta</taxon>
        <taxon>core chlorophytes</taxon>
        <taxon>Chlorophyceae</taxon>
        <taxon>CS clade</taxon>
        <taxon>Chlamydomonadales</taxon>
        <taxon>Chlamydomonadaceae</taxon>
        <taxon>Chlamydomonas</taxon>
    </lineage>
</organism>
<dbReference type="InParanoid" id="A0A2K3DV35"/>
<dbReference type="KEGG" id="cre:CHLRE_03g143707v5"/>
<protein>
    <submittedName>
        <fullName evidence="2">Uncharacterized protein</fullName>
    </submittedName>
</protein>
<dbReference type="Gramene" id="PNW84372">
    <property type="protein sequence ID" value="PNW84372"/>
    <property type="gene ID" value="CHLRE_03g143707v5"/>
</dbReference>
<dbReference type="RefSeq" id="XP_042925478.1">
    <property type="nucleotide sequence ID" value="XM_043060349.1"/>
</dbReference>
<feature type="region of interest" description="Disordered" evidence="1">
    <location>
        <begin position="87"/>
        <end position="109"/>
    </location>
</feature>
<evidence type="ECO:0000313" key="2">
    <source>
        <dbReference type="EMBL" id="PNW84372.1"/>
    </source>
</evidence>